<accession>A0ABP8CD37</accession>
<evidence type="ECO:0000313" key="11">
    <source>
        <dbReference type="Proteomes" id="UP001501496"/>
    </source>
</evidence>
<dbReference type="InterPro" id="IPR056441">
    <property type="entry name" value="Beta-barrel_GLAA-B_II"/>
</dbReference>
<keyword evidence="3" id="KW-0732">Signal</keyword>
<dbReference type="InterPro" id="IPR039448">
    <property type="entry name" value="Beta_helix"/>
</dbReference>
<evidence type="ECO:0000313" key="10">
    <source>
        <dbReference type="EMBL" id="GAA4237811.1"/>
    </source>
</evidence>
<comment type="caution">
    <text evidence="10">The sequence shown here is derived from an EMBL/GenBank/DDBJ whole genome shotgun (WGS) entry which is preliminary data.</text>
</comment>
<keyword evidence="5" id="KW-0378">Hydrolase</keyword>
<evidence type="ECO:0000256" key="3">
    <source>
        <dbReference type="ARBA" id="ARBA00022729"/>
    </source>
</evidence>
<proteinExistence type="predicted"/>
<dbReference type="Pfam" id="PF23764">
    <property type="entry name" value="Beta-barrel_GLAA-B_II"/>
    <property type="match status" value="1"/>
</dbReference>
<dbReference type="Pfam" id="PF23763">
    <property type="entry name" value="Beta-barrel_GLAA-B_I"/>
    <property type="match status" value="1"/>
</dbReference>
<sequence length="611" mass="69752">MIKIQMISTKIKFSIEVILCAFFMAFTANAKEVIEIKHAEGDMTSRVRHAIKNAKDKDIQLVFQKGIYTFKGDYAIGKYLYITNHGNGFKKIIFNLEGFNSVEINGQGSEFIFHGALAPFVFEDCNNISVTNLTIDWDIPFAFQGDVMAVNKKESYIDIKPYTDGFSWELKKGKIVFPAIDGFEYANLGSTLPHNKETKAVDFGAWDMHLEPNYVEKIKGGQLRLHQKSIRHFPRVGSVLNSKGNRELDRYAPAFLTRRSKNVLFDNVTIHHALGMGFLFERTDGINILNSGVYIREGSNRMISATADATHFANCKGNILIENCRIEGMYDDGTNVHGTYVEVDKILAKNKVRVALKHFEQMGFEFAGKGDEIWFIKNPNPQRASEGVIKAVNVINEKYIDLTLEANLPSDLKPGDILENKTWNPVFTMRGNTIRDHRARNIIIKTPKKIVIENNDLSSMMSSIMLRGETFFWFESGNVEDVLIRNNRFTHCAYGGAEHAILKVSPRLGKSFNQTELYDRNIVFENNTIETFDNRIIWADRLDGLIVRGNTIKQTFTEKQQYPDAYMFDLINCKNVEIYKNKYEGNCEKVLKADKVSKQTLTFKKNKGFKK</sequence>
<organism evidence="10 11">
    <name type="scientific">Postechiella marina</name>
    <dbReference type="NCBI Taxonomy" id="943941"/>
    <lineage>
        <taxon>Bacteria</taxon>
        <taxon>Pseudomonadati</taxon>
        <taxon>Bacteroidota</taxon>
        <taxon>Flavobacteriia</taxon>
        <taxon>Flavobacteriales</taxon>
        <taxon>Flavobacteriaceae</taxon>
        <taxon>Postechiella</taxon>
    </lineage>
</organism>
<dbReference type="InterPro" id="IPR057275">
    <property type="entry name" value="Beta-barrel_GLAA-B_I"/>
</dbReference>
<gene>
    <name evidence="10" type="ORF">GCM10022291_25840</name>
</gene>
<comment type="catalytic activity">
    <reaction evidence="2">
        <text>Hydrolysis of terminal, non-reducing branched (1-&gt;3)-alpha-D-galactosidic residues, producing free D-galactose.</text>
        <dbReference type="EC" id="3.2.1.n1"/>
    </reaction>
</comment>
<dbReference type="EMBL" id="BAABCA010000005">
    <property type="protein sequence ID" value="GAA4237811.1"/>
    <property type="molecule type" value="Genomic_DNA"/>
</dbReference>
<name>A0ABP8CD37_9FLAO</name>
<dbReference type="SUPFAM" id="SSF51126">
    <property type="entry name" value="Pectin lyase-like"/>
    <property type="match status" value="1"/>
</dbReference>
<reference evidence="11" key="1">
    <citation type="journal article" date="2019" name="Int. J. Syst. Evol. Microbiol.">
        <title>The Global Catalogue of Microorganisms (GCM) 10K type strain sequencing project: providing services to taxonomists for standard genome sequencing and annotation.</title>
        <authorList>
            <consortium name="The Broad Institute Genomics Platform"/>
            <consortium name="The Broad Institute Genome Sequencing Center for Infectious Disease"/>
            <person name="Wu L."/>
            <person name="Ma J."/>
        </authorList>
    </citation>
    <scope>NUCLEOTIDE SEQUENCE [LARGE SCALE GENOMIC DNA]</scope>
    <source>
        <strain evidence="11">JCM 17630</strain>
    </source>
</reference>
<feature type="domain" description="GLAA-B beta-barrel" evidence="8">
    <location>
        <begin position="143"/>
        <end position="240"/>
    </location>
</feature>
<evidence type="ECO:0000256" key="1">
    <source>
        <dbReference type="ARBA" id="ARBA00001255"/>
    </source>
</evidence>
<dbReference type="SMART" id="SM00710">
    <property type="entry name" value="PbH1"/>
    <property type="match status" value="6"/>
</dbReference>
<evidence type="ECO:0000259" key="8">
    <source>
        <dbReference type="Pfam" id="PF23763"/>
    </source>
</evidence>
<dbReference type="Pfam" id="PF13229">
    <property type="entry name" value="Beta_helix"/>
    <property type="match status" value="1"/>
</dbReference>
<keyword evidence="11" id="KW-1185">Reference proteome</keyword>
<dbReference type="InterPro" id="IPR012334">
    <property type="entry name" value="Pectin_lyas_fold"/>
</dbReference>
<dbReference type="InterPro" id="IPR006626">
    <property type="entry name" value="PbH1"/>
</dbReference>
<keyword evidence="4" id="KW-0677">Repeat</keyword>
<evidence type="ECO:0000256" key="4">
    <source>
        <dbReference type="ARBA" id="ARBA00022737"/>
    </source>
</evidence>
<protein>
    <submittedName>
        <fullName evidence="10">Right-handed parallel beta-helix repeat-containing protein</fullName>
    </submittedName>
</protein>
<feature type="domain" description="GLAA-B beta-barrel" evidence="9">
    <location>
        <begin position="351"/>
        <end position="418"/>
    </location>
</feature>
<dbReference type="Proteomes" id="UP001501496">
    <property type="component" value="Unassembled WGS sequence"/>
</dbReference>
<feature type="domain" description="Right handed beta helix" evidence="7">
    <location>
        <begin position="424"/>
        <end position="590"/>
    </location>
</feature>
<keyword evidence="6" id="KW-0326">Glycosidase</keyword>
<evidence type="ECO:0000259" key="9">
    <source>
        <dbReference type="Pfam" id="PF23764"/>
    </source>
</evidence>
<evidence type="ECO:0000256" key="5">
    <source>
        <dbReference type="ARBA" id="ARBA00022801"/>
    </source>
</evidence>
<dbReference type="RefSeq" id="WP_344788694.1">
    <property type="nucleotide sequence ID" value="NZ_BAABCA010000005.1"/>
</dbReference>
<evidence type="ECO:0000256" key="2">
    <source>
        <dbReference type="ARBA" id="ARBA00001271"/>
    </source>
</evidence>
<dbReference type="InterPro" id="IPR011050">
    <property type="entry name" value="Pectin_lyase_fold/virulence"/>
</dbReference>
<evidence type="ECO:0000259" key="7">
    <source>
        <dbReference type="Pfam" id="PF13229"/>
    </source>
</evidence>
<dbReference type="Gene3D" id="2.160.20.10">
    <property type="entry name" value="Single-stranded right-handed beta-helix, Pectin lyase-like"/>
    <property type="match status" value="2"/>
</dbReference>
<comment type="catalytic activity">
    <reaction evidence="1">
        <text>Hydrolysis of terminal, non-reducing alpha-D-galactose residues in alpha-D-galactosides, including galactose oligosaccharides, galactomannans and galactolipids.</text>
        <dbReference type="EC" id="3.2.1.22"/>
    </reaction>
</comment>
<evidence type="ECO:0000256" key="6">
    <source>
        <dbReference type="ARBA" id="ARBA00023295"/>
    </source>
</evidence>